<evidence type="ECO:0000259" key="1">
    <source>
        <dbReference type="Pfam" id="PF09994"/>
    </source>
</evidence>
<dbReference type="STRING" id="1873176.BFN67_23015"/>
<feature type="domain" description="T6SS Phospholipase effector Tle1-like catalytic" evidence="1">
    <location>
        <begin position="2"/>
        <end position="173"/>
    </location>
</feature>
<dbReference type="EMBL" id="MDET01000044">
    <property type="protein sequence ID" value="OQM74047.1"/>
    <property type="molecule type" value="Genomic_DNA"/>
</dbReference>
<dbReference type="Proteomes" id="UP000191905">
    <property type="component" value="Unassembled WGS sequence"/>
</dbReference>
<dbReference type="OrthoDB" id="4378831at2"/>
<dbReference type="SUPFAM" id="SSF53474">
    <property type="entry name" value="alpha/beta-Hydrolases"/>
    <property type="match status" value="1"/>
</dbReference>
<dbReference type="InterPro" id="IPR018712">
    <property type="entry name" value="Tle1-like_cat"/>
</dbReference>
<dbReference type="RefSeq" id="WP_080921117.1">
    <property type="nucleotide sequence ID" value="NZ_MDET01000044.1"/>
</dbReference>
<dbReference type="AlphaFoldDB" id="A0A1V8RLG7"/>
<proteinExistence type="predicted"/>
<protein>
    <recommendedName>
        <fullName evidence="1">T6SS Phospholipase effector Tle1-like catalytic domain-containing protein</fullName>
    </recommendedName>
</protein>
<sequence length="195" mass="21433">MKRLALFLDGTWNDVSSNTNVWRMKALCNRKDGNDIEQRLYYDEGVAGVRGGGFGKGLGKNILQAYQWVVENFEAGDEIFIFGFSRGAFTARSVAGFIAKYGVVSAGGPLGIGQLYARYQQQKSPTLYELDRLAANGQANLTLEDQWIRQFCVHSHIKMVGVWDTVGALGIPVGSFEGVSTNTVKRSEDLTPLAK</sequence>
<evidence type="ECO:0000313" key="2">
    <source>
        <dbReference type="EMBL" id="OQM74047.1"/>
    </source>
</evidence>
<comment type="caution">
    <text evidence="2">The sequence shown here is derived from an EMBL/GenBank/DDBJ whole genome shotgun (WGS) entry which is preliminary data.</text>
</comment>
<dbReference type="InterPro" id="IPR029058">
    <property type="entry name" value="AB_hydrolase_fold"/>
</dbReference>
<accession>A0A1V8RLG7</accession>
<evidence type="ECO:0000313" key="3">
    <source>
        <dbReference type="Proteomes" id="UP000191905"/>
    </source>
</evidence>
<dbReference type="PANTHER" id="PTHR33840">
    <property type="match status" value="1"/>
</dbReference>
<dbReference type="PANTHER" id="PTHR33840:SF1">
    <property type="entry name" value="TLE1 PHOSPHOLIPASE DOMAIN-CONTAINING PROTEIN"/>
    <property type="match status" value="1"/>
</dbReference>
<keyword evidence="3" id="KW-1185">Reference proteome</keyword>
<reference evidence="2 3" key="1">
    <citation type="journal article" date="2016" name="Int. J. Syst. Evol. Microbiol.">
        <title>Pseudaminobacter manganicus sp. nov., isolated from sludge of a manganese mine.</title>
        <authorList>
            <person name="Li J."/>
            <person name="Huang J."/>
            <person name="Liao S."/>
            <person name="Wang G."/>
        </authorList>
    </citation>
    <scope>NUCLEOTIDE SEQUENCE [LARGE SCALE GENOMIC DNA]</scope>
    <source>
        <strain evidence="2 3">JH-7</strain>
    </source>
</reference>
<gene>
    <name evidence="2" type="ORF">BFN67_23015</name>
</gene>
<dbReference type="Pfam" id="PF09994">
    <property type="entry name" value="T6SS_Tle1-like_cat"/>
    <property type="match status" value="1"/>
</dbReference>
<organism evidence="2 3">
    <name type="scientific">Manganibacter manganicus</name>
    <dbReference type="NCBI Taxonomy" id="1873176"/>
    <lineage>
        <taxon>Bacteria</taxon>
        <taxon>Pseudomonadati</taxon>
        <taxon>Pseudomonadota</taxon>
        <taxon>Alphaproteobacteria</taxon>
        <taxon>Hyphomicrobiales</taxon>
        <taxon>Phyllobacteriaceae</taxon>
        <taxon>Manganibacter</taxon>
    </lineage>
</organism>
<name>A0A1V8RLG7_9HYPH</name>